<dbReference type="EMBL" id="CM042010">
    <property type="protein sequence ID" value="KAI3781539.1"/>
    <property type="molecule type" value="Genomic_DNA"/>
</dbReference>
<organism evidence="1 2">
    <name type="scientific">Cichorium intybus</name>
    <name type="common">Chicory</name>
    <dbReference type="NCBI Taxonomy" id="13427"/>
    <lineage>
        <taxon>Eukaryota</taxon>
        <taxon>Viridiplantae</taxon>
        <taxon>Streptophyta</taxon>
        <taxon>Embryophyta</taxon>
        <taxon>Tracheophyta</taxon>
        <taxon>Spermatophyta</taxon>
        <taxon>Magnoliopsida</taxon>
        <taxon>eudicotyledons</taxon>
        <taxon>Gunneridae</taxon>
        <taxon>Pentapetalae</taxon>
        <taxon>asterids</taxon>
        <taxon>campanulids</taxon>
        <taxon>Asterales</taxon>
        <taxon>Asteraceae</taxon>
        <taxon>Cichorioideae</taxon>
        <taxon>Cichorieae</taxon>
        <taxon>Cichoriinae</taxon>
        <taxon>Cichorium</taxon>
    </lineage>
</organism>
<name>A0ACB9GD49_CICIN</name>
<reference evidence="1 2" key="2">
    <citation type="journal article" date="2022" name="Mol. Ecol. Resour.">
        <title>The genomes of chicory, endive, great burdock and yacon provide insights into Asteraceae paleo-polyploidization history and plant inulin production.</title>
        <authorList>
            <person name="Fan W."/>
            <person name="Wang S."/>
            <person name="Wang H."/>
            <person name="Wang A."/>
            <person name="Jiang F."/>
            <person name="Liu H."/>
            <person name="Zhao H."/>
            <person name="Xu D."/>
            <person name="Zhang Y."/>
        </authorList>
    </citation>
    <scope>NUCLEOTIDE SEQUENCE [LARGE SCALE GENOMIC DNA]</scope>
    <source>
        <strain evidence="2">cv. Punajuju</strain>
        <tissue evidence="1">Leaves</tissue>
    </source>
</reference>
<gene>
    <name evidence="1" type="ORF">L2E82_11556</name>
</gene>
<proteinExistence type="predicted"/>
<reference evidence="2" key="1">
    <citation type="journal article" date="2022" name="Mol. Ecol. Resour.">
        <title>The genomes of chicory, endive, great burdock and yacon provide insights into Asteraceae palaeo-polyploidization history and plant inulin production.</title>
        <authorList>
            <person name="Fan W."/>
            <person name="Wang S."/>
            <person name="Wang H."/>
            <person name="Wang A."/>
            <person name="Jiang F."/>
            <person name="Liu H."/>
            <person name="Zhao H."/>
            <person name="Xu D."/>
            <person name="Zhang Y."/>
        </authorList>
    </citation>
    <scope>NUCLEOTIDE SEQUENCE [LARGE SCALE GENOMIC DNA]</scope>
    <source>
        <strain evidence="2">cv. Punajuju</strain>
    </source>
</reference>
<protein>
    <submittedName>
        <fullName evidence="1">Uncharacterized protein</fullName>
    </submittedName>
</protein>
<evidence type="ECO:0000313" key="1">
    <source>
        <dbReference type="EMBL" id="KAI3781539.1"/>
    </source>
</evidence>
<accession>A0ACB9GD49</accession>
<sequence>MQVLHSRRPPEVHINLCYIHFSIPLEVLPATPVLKPLYQGAAAVLEHGPEAIFSFLEPLYQGTAAVKYSEVMEPSTKPDIPNLTELLDVQNLYLTSQAMESFSKVEFHKFKEDKHSKRQAVVFLHPLIEENLYLTTEEGDQGRLPVLILSMKEDKPSKRPAVVFLHPSDTNKEFLRSLLEAYASRGYIAIAIDARYHGERAKDSHSFHDVWDLVKLGDYLTKRDDIDHSKIGINGISLGGMHAWFAAFLDTRYSVAVPIIGVQDFQWAIDNDKWQARVDSIKPVFEVATIDLGKKCIDKEVVEKVWDRIAPGLTSKFESIYTVPVIAPRPLLILNGQIDPRCPVEGLNDTLSRTCKAFEDAQFSDNFNVIIEDGIGHYLTDVMVKEGSDWFDKFLKP</sequence>
<dbReference type="Proteomes" id="UP001055811">
    <property type="component" value="Linkage Group LG02"/>
</dbReference>
<keyword evidence="2" id="KW-1185">Reference proteome</keyword>
<evidence type="ECO:0000313" key="2">
    <source>
        <dbReference type="Proteomes" id="UP001055811"/>
    </source>
</evidence>
<comment type="caution">
    <text evidence="1">The sequence shown here is derived from an EMBL/GenBank/DDBJ whole genome shotgun (WGS) entry which is preliminary data.</text>
</comment>